<dbReference type="Pfam" id="PF00176">
    <property type="entry name" value="SNF2-rel_dom"/>
    <property type="match status" value="1"/>
</dbReference>
<dbReference type="Gene3D" id="3.40.50.10810">
    <property type="entry name" value="Tandem AAA-ATPase domain"/>
    <property type="match status" value="1"/>
</dbReference>
<protein>
    <submittedName>
        <fullName evidence="2">SWI2/SNF2 containing protein RAD26</fullName>
    </submittedName>
</protein>
<evidence type="ECO:0000313" key="3">
    <source>
        <dbReference type="Proteomes" id="UP000075225"/>
    </source>
</evidence>
<dbReference type="GO" id="GO:0005524">
    <property type="term" value="F:ATP binding"/>
    <property type="evidence" value="ECO:0007669"/>
    <property type="project" value="InterPro"/>
</dbReference>
<reference evidence="3" key="1">
    <citation type="submission" date="2016-03" db="EMBL/GenBank/DDBJ databases">
        <authorList>
            <person name="Sibley D."/>
            <person name="Venepally P."/>
            <person name="Karamycheva S."/>
            <person name="Hadjithomas M."/>
            <person name="Khan A."/>
            <person name="Brunk B."/>
            <person name="Roos D."/>
            <person name="Caler E."/>
            <person name="Lorenzi H."/>
        </authorList>
    </citation>
    <scope>NUCLEOTIDE SEQUENCE [LARGE SCALE GENOMIC DNA]</scope>
    <source>
        <strain evidence="3">TgCatPRC2</strain>
    </source>
</reference>
<organism evidence="2 3">
    <name type="scientific">Toxoplasma gondii TgCatPRC2</name>
    <dbReference type="NCBI Taxonomy" id="1130821"/>
    <lineage>
        <taxon>Eukaryota</taxon>
        <taxon>Sar</taxon>
        <taxon>Alveolata</taxon>
        <taxon>Apicomplexa</taxon>
        <taxon>Conoidasida</taxon>
        <taxon>Coccidia</taxon>
        <taxon>Eucoccidiorida</taxon>
        <taxon>Eimeriorina</taxon>
        <taxon>Sarcocystidae</taxon>
        <taxon>Toxoplasma</taxon>
    </lineage>
</organism>
<dbReference type="Proteomes" id="UP000075225">
    <property type="component" value="Unassembled WGS sequence"/>
</dbReference>
<dbReference type="InterPro" id="IPR000330">
    <property type="entry name" value="SNF2_N"/>
</dbReference>
<dbReference type="SUPFAM" id="SSF52540">
    <property type="entry name" value="P-loop containing nucleoside triphosphate hydrolases"/>
    <property type="match status" value="1"/>
</dbReference>
<comment type="caution">
    <text evidence="2">The sequence shown here is derived from an EMBL/GenBank/DDBJ whole genome shotgun (WGS) entry which is preliminary data.</text>
</comment>
<proteinExistence type="predicted"/>
<accession>A0A151HMP1</accession>
<gene>
    <name evidence="2" type="ORF">TGPRC2_423510</name>
</gene>
<sequence>MFKVAMSQIEPPVASDLADSSDFQDLWEFQRQAVARATMSSMPRGAAAAGSSRLLRKKGGDGGVLVVCPATVLHQWAKEFHLWYPPLRVCVFHQKASSEPKTTGCVQI</sequence>
<dbReference type="InterPro" id="IPR027417">
    <property type="entry name" value="P-loop_NTPase"/>
</dbReference>
<dbReference type="AlphaFoldDB" id="A0A151HMP1"/>
<evidence type="ECO:0000313" key="2">
    <source>
        <dbReference type="EMBL" id="KYK70667.1"/>
    </source>
</evidence>
<dbReference type="InterPro" id="IPR038718">
    <property type="entry name" value="SNF2-like_sf"/>
</dbReference>
<dbReference type="VEuPathDB" id="ToxoDB:TGPRC2_423510"/>
<feature type="domain" description="SNF2 N-terminal" evidence="1">
    <location>
        <begin position="59"/>
        <end position="99"/>
    </location>
</feature>
<evidence type="ECO:0000259" key="1">
    <source>
        <dbReference type="Pfam" id="PF00176"/>
    </source>
</evidence>
<dbReference type="EMBL" id="AHZP02000479">
    <property type="protein sequence ID" value="KYK70667.1"/>
    <property type="molecule type" value="Genomic_DNA"/>
</dbReference>
<name>A0A151HMP1_TOXGO</name>